<reference evidence="2" key="1">
    <citation type="submission" date="2021-02" db="EMBL/GenBank/DDBJ databases">
        <authorList>
            <person name="Nowell W R."/>
        </authorList>
    </citation>
    <scope>NUCLEOTIDE SEQUENCE</scope>
</reference>
<accession>A0A815R3V1</accession>
<dbReference type="Proteomes" id="UP000663836">
    <property type="component" value="Unassembled WGS sequence"/>
</dbReference>
<feature type="compositionally biased region" description="Low complexity" evidence="1">
    <location>
        <begin position="31"/>
        <end position="63"/>
    </location>
</feature>
<feature type="region of interest" description="Disordered" evidence="1">
    <location>
        <begin position="24"/>
        <end position="63"/>
    </location>
</feature>
<name>A0A815R3V1_9BILA</name>
<dbReference type="AlphaFoldDB" id="A0A815R3V1"/>
<protein>
    <submittedName>
        <fullName evidence="2">Uncharacterized protein</fullName>
    </submittedName>
</protein>
<organism evidence="2 4">
    <name type="scientific">Rotaria sordida</name>
    <dbReference type="NCBI Taxonomy" id="392033"/>
    <lineage>
        <taxon>Eukaryota</taxon>
        <taxon>Metazoa</taxon>
        <taxon>Spiralia</taxon>
        <taxon>Gnathifera</taxon>
        <taxon>Rotifera</taxon>
        <taxon>Eurotatoria</taxon>
        <taxon>Bdelloidea</taxon>
        <taxon>Philodinida</taxon>
        <taxon>Philodinidae</taxon>
        <taxon>Rotaria</taxon>
    </lineage>
</organism>
<dbReference type="EMBL" id="CAJOBD010012483">
    <property type="protein sequence ID" value="CAF4180824.1"/>
    <property type="molecule type" value="Genomic_DNA"/>
</dbReference>
<comment type="caution">
    <text evidence="2">The sequence shown here is derived from an EMBL/GenBank/DDBJ whole genome shotgun (WGS) entry which is preliminary data.</text>
</comment>
<dbReference type="Proteomes" id="UP000663864">
    <property type="component" value="Unassembled WGS sequence"/>
</dbReference>
<dbReference type="EMBL" id="CAJNOT010005663">
    <property type="protein sequence ID" value="CAF1471763.1"/>
    <property type="molecule type" value="Genomic_DNA"/>
</dbReference>
<evidence type="ECO:0000313" key="3">
    <source>
        <dbReference type="EMBL" id="CAF4180824.1"/>
    </source>
</evidence>
<evidence type="ECO:0000313" key="2">
    <source>
        <dbReference type="EMBL" id="CAF1471763.1"/>
    </source>
</evidence>
<evidence type="ECO:0000313" key="4">
    <source>
        <dbReference type="Proteomes" id="UP000663864"/>
    </source>
</evidence>
<feature type="non-terminal residue" evidence="2">
    <location>
        <position position="1"/>
    </location>
</feature>
<sequence length="95" mass="11138">MLFNIIWLTKLDSLTRHLIHINQDDHDEHNNNYNNDFIQTNSIKSSKSQSQQYSSSSSSSLSDSSILIKEFTKMTHLNSQHQIKKKKDKDKKFLN</sequence>
<evidence type="ECO:0000256" key="1">
    <source>
        <dbReference type="SAM" id="MobiDB-lite"/>
    </source>
</evidence>
<gene>
    <name evidence="3" type="ORF">JBS370_LOCUS35502</name>
    <name evidence="2" type="ORF">ZHD862_LOCUS36162</name>
</gene>
<proteinExistence type="predicted"/>